<dbReference type="InterPro" id="IPR036865">
    <property type="entry name" value="CRAL-TRIO_dom_sf"/>
</dbReference>
<dbReference type="PROSITE" id="PS50191">
    <property type="entry name" value="CRAL_TRIO"/>
    <property type="match status" value="1"/>
</dbReference>
<dbReference type="PANTHER" id="PTHR45824:SF29">
    <property type="entry name" value="GH16843P"/>
    <property type="match status" value="1"/>
</dbReference>
<evidence type="ECO:0000313" key="2">
    <source>
        <dbReference type="EMBL" id="RKP38395.1"/>
    </source>
</evidence>
<gene>
    <name evidence="2" type="ORF">BJ085DRAFT_3675</name>
</gene>
<keyword evidence="3" id="KW-1185">Reference proteome</keyword>
<dbReference type="InterPro" id="IPR052578">
    <property type="entry name" value="PI_Transfer_CRAL-TRIO"/>
</dbReference>
<dbReference type="PANTHER" id="PTHR45824">
    <property type="entry name" value="GH16843P"/>
    <property type="match status" value="1"/>
</dbReference>
<dbReference type="SUPFAM" id="SSF46938">
    <property type="entry name" value="CRAL/TRIO N-terminal domain"/>
    <property type="match status" value="1"/>
</dbReference>
<protein>
    <submittedName>
        <fullName evidence="2">CRAL-TRIO domain-containing protein</fullName>
    </submittedName>
</protein>
<organism evidence="2 3">
    <name type="scientific">Dimargaris cristalligena</name>
    <dbReference type="NCBI Taxonomy" id="215637"/>
    <lineage>
        <taxon>Eukaryota</taxon>
        <taxon>Fungi</taxon>
        <taxon>Fungi incertae sedis</taxon>
        <taxon>Zoopagomycota</taxon>
        <taxon>Kickxellomycotina</taxon>
        <taxon>Dimargaritomycetes</taxon>
        <taxon>Dimargaritales</taxon>
        <taxon>Dimargaritaceae</taxon>
        <taxon>Dimargaris</taxon>
    </lineage>
</organism>
<dbReference type="InterPro" id="IPR036273">
    <property type="entry name" value="CRAL/TRIO_N_dom_sf"/>
</dbReference>
<feature type="non-terminal residue" evidence="2">
    <location>
        <position position="1"/>
    </location>
</feature>
<evidence type="ECO:0000259" key="1">
    <source>
        <dbReference type="PROSITE" id="PS50191"/>
    </source>
</evidence>
<reference evidence="3" key="1">
    <citation type="journal article" date="2018" name="Nat. Microbiol.">
        <title>Leveraging single-cell genomics to expand the fungal tree of life.</title>
        <authorList>
            <person name="Ahrendt S.R."/>
            <person name="Quandt C.A."/>
            <person name="Ciobanu D."/>
            <person name="Clum A."/>
            <person name="Salamov A."/>
            <person name="Andreopoulos B."/>
            <person name="Cheng J.F."/>
            <person name="Woyke T."/>
            <person name="Pelin A."/>
            <person name="Henrissat B."/>
            <person name="Reynolds N.K."/>
            <person name="Benny G.L."/>
            <person name="Smith M.E."/>
            <person name="James T.Y."/>
            <person name="Grigoriev I.V."/>
        </authorList>
    </citation>
    <scope>NUCLEOTIDE SEQUENCE [LARGE SCALE GENOMIC DNA]</scope>
    <source>
        <strain evidence="3">RSA 468</strain>
    </source>
</reference>
<feature type="domain" description="CRAL-TRIO" evidence="1">
    <location>
        <begin position="75"/>
        <end position="236"/>
    </location>
</feature>
<dbReference type="Pfam" id="PF03765">
    <property type="entry name" value="CRAL_TRIO_N"/>
    <property type="match status" value="1"/>
</dbReference>
<dbReference type="EMBL" id="ML002373">
    <property type="protein sequence ID" value="RKP38395.1"/>
    <property type="molecule type" value="Genomic_DNA"/>
</dbReference>
<feature type="non-terminal residue" evidence="2">
    <location>
        <position position="282"/>
    </location>
</feature>
<dbReference type="AlphaFoldDB" id="A0A4P9ZXG5"/>
<proteinExistence type="predicted"/>
<dbReference type="Pfam" id="PF00650">
    <property type="entry name" value="CRAL_TRIO"/>
    <property type="match status" value="1"/>
</dbReference>
<dbReference type="GO" id="GO:0008526">
    <property type="term" value="F:phosphatidylinositol transfer activity"/>
    <property type="evidence" value="ECO:0007669"/>
    <property type="project" value="TreeGrafter"/>
</dbReference>
<dbReference type="SUPFAM" id="SSF52087">
    <property type="entry name" value="CRAL/TRIO domain"/>
    <property type="match status" value="1"/>
</dbReference>
<dbReference type="InterPro" id="IPR011074">
    <property type="entry name" value="CRAL/TRIO_N_dom"/>
</dbReference>
<dbReference type="STRING" id="215637.A0A4P9ZXG5"/>
<accession>A0A4P9ZXG5</accession>
<sequence>LTADQQALLDQFTASLPTLVAQTPEADRAKHTAFCTSACLQRYLRAHKWQLDRAQTGLTKTLQWRSEYRPDEITPAEIESEAVRGKMYPNGYDLFGRSVIYMRQRLNHTSDAKMQMRYLVFTLERAVQMLPDGLTDGPACPESLSLLIDCEGWSMSTGVPLSTARETLTILGSHYPERLGHAFVVNAPWLFWTFFKIVSPFVDPVTRRKINFVDLKTQHDLPLLQFNDMEKVIRPSSSTEADPTPTSPSEIWTNLRNHFSDDYLEASESGRFNFQYNHEHTW</sequence>
<dbReference type="CDD" id="cd00170">
    <property type="entry name" value="SEC14"/>
    <property type="match status" value="1"/>
</dbReference>
<dbReference type="SMART" id="SM00516">
    <property type="entry name" value="SEC14"/>
    <property type="match status" value="1"/>
</dbReference>
<dbReference type="Gene3D" id="3.40.525.10">
    <property type="entry name" value="CRAL-TRIO lipid binding domain"/>
    <property type="match status" value="1"/>
</dbReference>
<dbReference type="InterPro" id="IPR001251">
    <property type="entry name" value="CRAL-TRIO_dom"/>
</dbReference>
<evidence type="ECO:0000313" key="3">
    <source>
        <dbReference type="Proteomes" id="UP000268162"/>
    </source>
</evidence>
<dbReference type="Proteomes" id="UP000268162">
    <property type="component" value="Unassembled WGS sequence"/>
</dbReference>
<name>A0A4P9ZXG5_9FUNG</name>